<reference evidence="2 3" key="1">
    <citation type="submission" date="2018-01" db="EMBL/GenBank/DDBJ databases">
        <title>Draft genome sequence of Jishengella sp. NA12.</title>
        <authorList>
            <person name="Sahin N."/>
            <person name="Ay H."/>
            <person name="Saygin H."/>
        </authorList>
    </citation>
    <scope>NUCLEOTIDE SEQUENCE [LARGE SCALE GENOMIC DNA]</scope>
    <source>
        <strain evidence="2 3">NA12</strain>
    </source>
</reference>
<dbReference type="SUPFAM" id="SSF46785">
    <property type="entry name" value="Winged helix' DNA-binding domain"/>
    <property type="match status" value="1"/>
</dbReference>
<dbReference type="InterPro" id="IPR005149">
    <property type="entry name" value="Tscrpt_reg_PadR_N"/>
</dbReference>
<sequence length="122" mass="13793">MKVTKDLVAASATPMVLGILADGESYGYAILRRINELSDGELDWTEGLLYPLLHRLERLGHVEASWQSVAGERRRKYYRITSSGLAELAEQRRQWETVVSTLKEIWPGDVRRLAAIPLEGRA</sequence>
<evidence type="ECO:0000313" key="3">
    <source>
        <dbReference type="Proteomes" id="UP000248924"/>
    </source>
</evidence>
<name>A0A2W2ET48_9ACTN</name>
<evidence type="ECO:0000259" key="1">
    <source>
        <dbReference type="Pfam" id="PF03551"/>
    </source>
</evidence>
<dbReference type="PANTHER" id="PTHR33169">
    <property type="entry name" value="PADR-FAMILY TRANSCRIPTIONAL REGULATOR"/>
    <property type="match status" value="1"/>
</dbReference>
<dbReference type="Gene3D" id="1.10.10.10">
    <property type="entry name" value="Winged helix-like DNA-binding domain superfamily/Winged helix DNA-binding domain"/>
    <property type="match status" value="1"/>
</dbReference>
<dbReference type="EMBL" id="POTY01000100">
    <property type="protein sequence ID" value="PZG16710.1"/>
    <property type="molecule type" value="Genomic_DNA"/>
</dbReference>
<dbReference type="Pfam" id="PF03551">
    <property type="entry name" value="PadR"/>
    <property type="match status" value="1"/>
</dbReference>
<organism evidence="2 3">
    <name type="scientific">Micromonospora craterilacus</name>
    <dbReference type="NCBI Taxonomy" id="1655439"/>
    <lineage>
        <taxon>Bacteria</taxon>
        <taxon>Bacillati</taxon>
        <taxon>Actinomycetota</taxon>
        <taxon>Actinomycetes</taxon>
        <taxon>Micromonosporales</taxon>
        <taxon>Micromonosporaceae</taxon>
        <taxon>Micromonospora</taxon>
    </lineage>
</organism>
<feature type="domain" description="Transcription regulator PadR N-terminal" evidence="1">
    <location>
        <begin position="16"/>
        <end position="90"/>
    </location>
</feature>
<proteinExistence type="predicted"/>
<gene>
    <name evidence="2" type="ORF">C1I95_16920</name>
</gene>
<dbReference type="InterPro" id="IPR052509">
    <property type="entry name" value="Metal_resp_DNA-bind_regulator"/>
</dbReference>
<protein>
    <submittedName>
        <fullName evidence="2">PadR family transcriptional regulator</fullName>
    </submittedName>
</protein>
<dbReference type="AlphaFoldDB" id="A0A2W2ET48"/>
<dbReference type="OrthoDB" id="122286at2"/>
<dbReference type="InterPro" id="IPR036388">
    <property type="entry name" value="WH-like_DNA-bd_sf"/>
</dbReference>
<dbReference type="Proteomes" id="UP000248924">
    <property type="component" value="Unassembled WGS sequence"/>
</dbReference>
<evidence type="ECO:0000313" key="2">
    <source>
        <dbReference type="EMBL" id="PZG16710.1"/>
    </source>
</evidence>
<accession>A0A2W2ET48</accession>
<comment type="caution">
    <text evidence="2">The sequence shown here is derived from an EMBL/GenBank/DDBJ whole genome shotgun (WGS) entry which is preliminary data.</text>
</comment>
<dbReference type="InterPro" id="IPR036390">
    <property type="entry name" value="WH_DNA-bd_sf"/>
</dbReference>
<keyword evidence="3" id="KW-1185">Reference proteome</keyword>
<dbReference type="RefSeq" id="WP_111214808.1">
    <property type="nucleotide sequence ID" value="NZ_POTY01000100.1"/>
</dbReference>
<dbReference type="PANTHER" id="PTHR33169:SF14">
    <property type="entry name" value="TRANSCRIPTIONAL REGULATOR RV3488"/>
    <property type="match status" value="1"/>
</dbReference>